<dbReference type="Gene3D" id="3.40.50.2300">
    <property type="match status" value="1"/>
</dbReference>
<reference evidence="3 4" key="1">
    <citation type="submission" date="2020-08" db="EMBL/GenBank/DDBJ databases">
        <title>Description of novel Flavobacterium F-400 isolate.</title>
        <authorList>
            <person name="Saticioglu I."/>
            <person name="Duman M."/>
            <person name="Altun S."/>
        </authorList>
    </citation>
    <scope>NUCLEOTIDE SEQUENCE [LARGE SCALE GENOMIC DNA]</scope>
    <source>
        <strain evidence="3 4">F-400</strain>
    </source>
</reference>
<dbReference type="InterPro" id="IPR001789">
    <property type="entry name" value="Sig_transdc_resp-reg_receiver"/>
</dbReference>
<dbReference type="RefSeq" id="WP_166137266.1">
    <property type="nucleotide sequence ID" value="NZ_JAAOBY010000006.1"/>
</dbReference>
<organism evidence="3 4">
    <name type="scientific">Flavobacterium turcicum</name>
    <dbReference type="NCBI Taxonomy" id="2764718"/>
    <lineage>
        <taxon>Bacteria</taxon>
        <taxon>Pseudomonadati</taxon>
        <taxon>Bacteroidota</taxon>
        <taxon>Flavobacteriia</taxon>
        <taxon>Flavobacteriales</taxon>
        <taxon>Flavobacteriaceae</taxon>
        <taxon>Flavobacterium</taxon>
    </lineage>
</organism>
<dbReference type="Proteomes" id="UP000621670">
    <property type="component" value="Unassembled WGS sequence"/>
</dbReference>
<dbReference type="SUPFAM" id="SSF52172">
    <property type="entry name" value="CheY-like"/>
    <property type="match status" value="1"/>
</dbReference>
<evidence type="ECO:0000259" key="2">
    <source>
        <dbReference type="PROSITE" id="PS50110"/>
    </source>
</evidence>
<keyword evidence="4" id="KW-1185">Reference proteome</keyword>
<protein>
    <submittedName>
        <fullName evidence="3">Response regulator transcription factor</fullName>
    </submittedName>
</protein>
<dbReference type="InterPro" id="IPR011006">
    <property type="entry name" value="CheY-like_superfamily"/>
</dbReference>
<accession>A0ABR7JHJ7</accession>
<comment type="caution">
    <text evidence="3">The sequence shown here is derived from an EMBL/GenBank/DDBJ whole genome shotgun (WGS) entry which is preliminary data.</text>
</comment>
<dbReference type="EMBL" id="JACRUM010000006">
    <property type="protein sequence ID" value="MBC5863959.1"/>
    <property type="molecule type" value="Genomic_DNA"/>
</dbReference>
<sequence length="222" mass="25170">MFNKVLIAEDLDTIALSLTAALKEIGVHEIQYTKHCDDAYLQIKKALNDKKPFELLICDLSFKPDHREIRIKSGEELLVAIKKLQKNIKTIVFSIEDKSYRIQSLYKNIGINAYVLKGRDSIPELKRAIEQLYNNATYTPTSFVSNALQEKSIFEIEAYDIKLLKALADGCTIEEIGLLFKQSDLTPNGHSSIEKRINKLKLSFKANNNVQLIAITKDLGLI</sequence>
<evidence type="ECO:0000256" key="1">
    <source>
        <dbReference type="PROSITE-ProRule" id="PRU00169"/>
    </source>
</evidence>
<evidence type="ECO:0000313" key="3">
    <source>
        <dbReference type="EMBL" id="MBC5863959.1"/>
    </source>
</evidence>
<proteinExistence type="predicted"/>
<gene>
    <name evidence="3" type="ORF">H8R26_11055</name>
</gene>
<feature type="modified residue" description="4-aspartylphosphate" evidence="1">
    <location>
        <position position="59"/>
    </location>
</feature>
<dbReference type="PROSITE" id="PS50110">
    <property type="entry name" value="RESPONSE_REGULATORY"/>
    <property type="match status" value="1"/>
</dbReference>
<feature type="domain" description="Response regulatory" evidence="2">
    <location>
        <begin position="4"/>
        <end position="132"/>
    </location>
</feature>
<evidence type="ECO:0000313" key="4">
    <source>
        <dbReference type="Proteomes" id="UP000621670"/>
    </source>
</evidence>
<keyword evidence="1" id="KW-0597">Phosphoprotein</keyword>
<name>A0ABR7JHJ7_9FLAO</name>